<organism evidence="2 3">
    <name type="scientific">Toxoplasma gondii TgCatPRC2</name>
    <dbReference type="NCBI Taxonomy" id="1130821"/>
    <lineage>
        <taxon>Eukaryota</taxon>
        <taxon>Sar</taxon>
        <taxon>Alveolata</taxon>
        <taxon>Apicomplexa</taxon>
        <taxon>Conoidasida</taxon>
        <taxon>Coccidia</taxon>
        <taxon>Eucoccidiorida</taxon>
        <taxon>Eimeriorina</taxon>
        <taxon>Sarcocystidae</taxon>
        <taxon>Toxoplasma</taxon>
    </lineage>
</organism>
<accession>A0A151HKG6</accession>
<feature type="region of interest" description="Disordered" evidence="1">
    <location>
        <begin position="1"/>
        <end position="21"/>
    </location>
</feature>
<evidence type="ECO:0000313" key="3">
    <source>
        <dbReference type="Proteomes" id="UP000075225"/>
    </source>
</evidence>
<feature type="compositionally biased region" description="Basic and acidic residues" evidence="1">
    <location>
        <begin position="8"/>
        <end position="21"/>
    </location>
</feature>
<evidence type="ECO:0000256" key="1">
    <source>
        <dbReference type="SAM" id="MobiDB-lite"/>
    </source>
</evidence>
<dbReference type="EMBL" id="AHZP02000691">
    <property type="protein sequence ID" value="KYK69788.1"/>
    <property type="molecule type" value="Genomic_DNA"/>
</dbReference>
<sequence>MRLAIELAPHHHEKPSASKGRFDKNAAAAYRALDVSGPQRTVAREVPNSSLEDDEFLLQEPCGRDSWFALCVACVLALDISHQAPAFDESPRRLAAVAPASSPTSRSRFRAPCRRSRSLCTRPRVVWLDGTRGQLRRRAGGELERERVERVRGVAPQLEMQGTQLLQRSQRRREEAPGVTGSALSRQTHRDLLVRLVVVECALHFNFEVFPLALPDGEPQCMRSFGSSQPHAAPRRLRALRLAEGAGENFCVPEPACAEAEATAV</sequence>
<protein>
    <submittedName>
        <fullName evidence="2">Uncharacterized protein</fullName>
    </submittedName>
</protein>
<dbReference type="AlphaFoldDB" id="A0A151HKG6"/>
<gene>
    <name evidence="2" type="ORF">TGPRC2_423890</name>
</gene>
<comment type="caution">
    <text evidence="2">The sequence shown here is derived from an EMBL/GenBank/DDBJ whole genome shotgun (WGS) entry which is preliminary data.</text>
</comment>
<dbReference type="VEuPathDB" id="ToxoDB:TGPRC2_423890"/>
<proteinExistence type="predicted"/>
<feature type="region of interest" description="Disordered" evidence="1">
    <location>
        <begin position="164"/>
        <end position="183"/>
    </location>
</feature>
<reference evidence="3" key="1">
    <citation type="submission" date="2016-03" db="EMBL/GenBank/DDBJ databases">
        <authorList>
            <person name="Sibley D."/>
            <person name="Venepally P."/>
            <person name="Karamycheva S."/>
            <person name="Hadjithomas M."/>
            <person name="Khan A."/>
            <person name="Brunk B."/>
            <person name="Roos D."/>
            <person name="Caler E."/>
            <person name="Lorenzi H."/>
        </authorList>
    </citation>
    <scope>NUCLEOTIDE SEQUENCE [LARGE SCALE GENOMIC DNA]</scope>
    <source>
        <strain evidence="3">TgCatPRC2</strain>
    </source>
</reference>
<name>A0A151HKG6_TOXGO</name>
<evidence type="ECO:0000313" key="2">
    <source>
        <dbReference type="EMBL" id="KYK69788.1"/>
    </source>
</evidence>
<dbReference type="Proteomes" id="UP000075225">
    <property type="component" value="Unassembled WGS sequence"/>
</dbReference>